<proteinExistence type="predicted"/>
<name>A0A1J1J449_9DIPT</name>
<evidence type="ECO:0000313" key="1">
    <source>
        <dbReference type="EMBL" id="CRL06564.1"/>
    </source>
</evidence>
<sequence>MQKLVDCEEYKKLSETNINPSGKQVFAPQHFFVQEQIGNQIVPEQSKGPEQKTEQKKVEQALLESKLKFNPYQHRFLTY</sequence>
<evidence type="ECO:0000313" key="2">
    <source>
        <dbReference type="Proteomes" id="UP000183832"/>
    </source>
</evidence>
<accession>A0A1J1J449</accession>
<reference evidence="1 2" key="1">
    <citation type="submission" date="2015-04" db="EMBL/GenBank/DDBJ databases">
        <authorList>
            <person name="Syromyatnikov M.Y."/>
            <person name="Popov V.N."/>
        </authorList>
    </citation>
    <scope>NUCLEOTIDE SEQUENCE [LARGE SCALE GENOMIC DNA]</scope>
</reference>
<organism evidence="1 2">
    <name type="scientific">Clunio marinus</name>
    <dbReference type="NCBI Taxonomy" id="568069"/>
    <lineage>
        <taxon>Eukaryota</taxon>
        <taxon>Metazoa</taxon>
        <taxon>Ecdysozoa</taxon>
        <taxon>Arthropoda</taxon>
        <taxon>Hexapoda</taxon>
        <taxon>Insecta</taxon>
        <taxon>Pterygota</taxon>
        <taxon>Neoptera</taxon>
        <taxon>Endopterygota</taxon>
        <taxon>Diptera</taxon>
        <taxon>Nematocera</taxon>
        <taxon>Chironomoidea</taxon>
        <taxon>Chironomidae</taxon>
        <taxon>Clunio</taxon>
    </lineage>
</organism>
<dbReference type="AlphaFoldDB" id="A0A1J1J449"/>
<gene>
    <name evidence="1" type="ORF">CLUMA_CG019727</name>
</gene>
<dbReference type="EMBL" id="CVRI01000067">
    <property type="protein sequence ID" value="CRL06564.1"/>
    <property type="molecule type" value="Genomic_DNA"/>
</dbReference>
<protein>
    <submittedName>
        <fullName evidence="1">CLUMA_CG019727, isoform A</fullName>
    </submittedName>
</protein>
<dbReference type="Proteomes" id="UP000183832">
    <property type="component" value="Unassembled WGS sequence"/>
</dbReference>
<keyword evidence="2" id="KW-1185">Reference proteome</keyword>